<dbReference type="Proteomes" id="UP000199651">
    <property type="component" value="Unassembled WGS sequence"/>
</dbReference>
<accession>A0A1H0K537</accession>
<proteinExistence type="predicted"/>
<evidence type="ECO:0000313" key="1">
    <source>
        <dbReference type="EMBL" id="SDO50883.1"/>
    </source>
</evidence>
<dbReference type="AlphaFoldDB" id="A0A1H0K537"/>
<dbReference type="Gene3D" id="3.30.70.100">
    <property type="match status" value="1"/>
</dbReference>
<sequence>MVATGGLAGWATVRRPRTTAWKAAAVLLIARFTVTEPEPFTTRAHRALELLLAQRGCLRGLLVRSTESAETWVLTVEFASVSAYRKSMSPFEVREHVIPFLAEADAAETAAYEIVLEADPATVRRHTSLLAADAATVRLGEAGGPAEPR</sequence>
<gene>
    <name evidence="1" type="ORF">SAMN05192558_103335</name>
</gene>
<dbReference type="InterPro" id="IPR011008">
    <property type="entry name" value="Dimeric_a/b-barrel"/>
</dbReference>
<dbReference type="EMBL" id="FNJB01000003">
    <property type="protein sequence ID" value="SDO50883.1"/>
    <property type="molecule type" value="Genomic_DNA"/>
</dbReference>
<keyword evidence="2" id="KW-1185">Reference proteome</keyword>
<name>A0A1H0K537_9PSEU</name>
<organism evidence="1 2">
    <name type="scientific">Actinokineospora alba</name>
    <dbReference type="NCBI Taxonomy" id="504798"/>
    <lineage>
        <taxon>Bacteria</taxon>
        <taxon>Bacillati</taxon>
        <taxon>Actinomycetota</taxon>
        <taxon>Actinomycetes</taxon>
        <taxon>Pseudonocardiales</taxon>
        <taxon>Pseudonocardiaceae</taxon>
        <taxon>Actinokineospora</taxon>
    </lineage>
</organism>
<protein>
    <recommendedName>
        <fullName evidence="3">Antibiotic biosynthesis monooxygenase</fullName>
    </recommendedName>
</protein>
<evidence type="ECO:0008006" key="3">
    <source>
        <dbReference type="Google" id="ProtNLM"/>
    </source>
</evidence>
<evidence type="ECO:0000313" key="2">
    <source>
        <dbReference type="Proteomes" id="UP000199651"/>
    </source>
</evidence>
<reference evidence="2" key="1">
    <citation type="submission" date="2016-10" db="EMBL/GenBank/DDBJ databases">
        <authorList>
            <person name="Varghese N."/>
            <person name="Submissions S."/>
        </authorList>
    </citation>
    <scope>NUCLEOTIDE SEQUENCE [LARGE SCALE GENOMIC DNA]</scope>
    <source>
        <strain evidence="2">IBRC-M 10655</strain>
    </source>
</reference>
<dbReference type="SUPFAM" id="SSF54909">
    <property type="entry name" value="Dimeric alpha+beta barrel"/>
    <property type="match status" value="1"/>
</dbReference>